<reference evidence="1" key="2">
    <citation type="submission" date="2020-05" db="UniProtKB">
        <authorList>
            <consortium name="EnsemblMetazoa"/>
        </authorList>
    </citation>
    <scope>IDENTIFICATION</scope>
    <source>
        <strain evidence="1">maculatus3</strain>
    </source>
</reference>
<reference evidence="2" key="1">
    <citation type="submission" date="2013-09" db="EMBL/GenBank/DDBJ databases">
        <title>The Genome Sequence of Anopheles maculatus species B.</title>
        <authorList>
            <consortium name="The Broad Institute Genomics Platform"/>
            <person name="Neafsey D.E."/>
            <person name="Besansky N."/>
            <person name="Howell P."/>
            <person name="Walton C."/>
            <person name="Young S.K."/>
            <person name="Zeng Q."/>
            <person name="Gargeya S."/>
            <person name="Fitzgerald M."/>
            <person name="Haas B."/>
            <person name="Abouelleil A."/>
            <person name="Allen A.W."/>
            <person name="Alvarado L."/>
            <person name="Arachchi H.M."/>
            <person name="Berlin A.M."/>
            <person name="Chapman S.B."/>
            <person name="Gainer-Dewar J."/>
            <person name="Goldberg J."/>
            <person name="Griggs A."/>
            <person name="Gujja S."/>
            <person name="Hansen M."/>
            <person name="Howarth C."/>
            <person name="Imamovic A."/>
            <person name="Ireland A."/>
            <person name="Larimer J."/>
            <person name="McCowan C."/>
            <person name="Murphy C."/>
            <person name="Pearson M."/>
            <person name="Poon T.W."/>
            <person name="Priest M."/>
            <person name="Roberts A."/>
            <person name="Saif S."/>
            <person name="Shea T."/>
            <person name="Sisk P."/>
            <person name="Sykes S."/>
            <person name="Wortman J."/>
            <person name="Nusbaum C."/>
            <person name="Birren B."/>
        </authorList>
    </citation>
    <scope>NUCLEOTIDE SEQUENCE [LARGE SCALE GENOMIC DNA]</scope>
    <source>
        <strain evidence="2">maculatus3</strain>
    </source>
</reference>
<proteinExistence type="predicted"/>
<organism evidence="1 2">
    <name type="scientific">Anopheles maculatus</name>
    <dbReference type="NCBI Taxonomy" id="74869"/>
    <lineage>
        <taxon>Eukaryota</taxon>
        <taxon>Metazoa</taxon>
        <taxon>Ecdysozoa</taxon>
        <taxon>Arthropoda</taxon>
        <taxon>Hexapoda</taxon>
        <taxon>Insecta</taxon>
        <taxon>Pterygota</taxon>
        <taxon>Neoptera</taxon>
        <taxon>Endopterygota</taxon>
        <taxon>Diptera</taxon>
        <taxon>Nematocera</taxon>
        <taxon>Culicoidea</taxon>
        <taxon>Culicidae</taxon>
        <taxon>Anophelinae</taxon>
        <taxon>Anopheles</taxon>
        <taxon>Anopheles maculatus group</taxon>
    </lineage>
</organism>
<accession>A0A182SZG1</accession>
<dbReference type="Proteomes" id="UP000075901">
    <property type="component" value="Unassembled WGS sequence"/>
</dbReference>
<dbReference type="EnsemblMetazoa" id="AMAM016531-RA">
    <property type="protein sequence ID" value="AMAM016531-PA"/>
    <property type="gene ID" value="AMAM016531"/>
</dbReference>
<protein>
    <submittedName>
        <fullName evidence="1">Uncharacterized protein</fullName>
    </submittedName>
</protein>
<keyword evidence="2" id="KW-1185">Reference proteome</keyword>
<name>A0A182SZG1_9DIPT</name>
<dbReference type="VEuPathDB" id="VectorBase:AMAM016531"/>
<evidence type="ECO:0000313" key="1">
    <source>
        <dbReference type="EnsemblMetazoa" id="AMAM016531-PA"/>
    </source>
</evidence>
<sequence length="172" mass="20045">MDSFGITRKNVVWRHEFVDNRKRKLTNYYEFSAKSAKPYETGFVMGDVKITPANVDGRYGWFKVHYNFANNTLSTKSVYNAAGEFVKFVDPATTDKKKSFDKEGVLMARDGKTIVADFRPFRTSEEVVFYYGFEPYEQNVFGNGRRWNWTEGVDLRVSKTSVTHFLYNTTEK</sequence>
<evidence type="ECO:0000313" key="2">
    <source>
        <dbReference type="Proteomes" id="UP000075901"/>
    </source>
</evidence>
<dbReference type="AlphaFoldDB" id="A0A182SZG1"/>